<dbReference type="EMBL" id="JACTNZ010000009">
    <property type="protein sequence ID" value="KAG5530600.1"/>
    <property type="molecule type" value="Genomic_DNA"/>
</dbReference>
<evidence type="ECO:0000313" key="3">
    <source>
        <dbReference type="Proteomes" id="UP000823749"/>
    </source>
</evidence>
<dbReference type="Proteomes" id="UP000823749">
    <property type="component" value="Chromosome 9"/>
</dbReference>
<organism evidence="2 3">
    <name type="scientific">Rhododendron griersonianum</name>
    <dbReference type="NCBI Taxonomy" id="479676"/>
    <lineage>
        <taxon>Eukaryota</taxon>
        <taxon>Viridiplantae</taxon>
        <taxon>Streptophyta</taxon>
        <taxon>Embryophyta</taxon>
        <taxon>Tracheophyta</taxon>
        <taxon>Spermatophyta</taxon>
        <taxon>Magnoliopsida</taxon>
        <taxon>eudicotyledons</taxon>
        <taxon>Gunneridae</taxon>
        <taxon>Pentapetalae</taxon>
        <taxon>asterids</taxon>
        <taxon>Ericales</taxon>
        <taxon>Ericaceae</taxon>
        <taxon>Ericoideae</taxon>
        <taxon>Rhodoreae</taxon>
        <taxon>Rhododendron</taxon>
    </lineage>
</organism>
<keyword evidence="3" id="KW-1185">Reference proteome</keyword>
<feature type="region of interest" description="Disordered" evidence="1">
    <location>
        <begin position="44"/>
        <end position="64"/>
    </location>
</feature>
<feature type="compositionally biased region" description="Gly residues" evidence="1">
    <location>
        <begin position="55"/>
        <end position="64"/>
    </location>
</feature>
<gene>
    <name evidence="2" type="ORF">RHGRI_025532</name>
</gene>
<dbReference type="AlphaFoldDB" id="A0AAV6ITY2"/>
<sequence length="64" mass="6609">MDNGRCTRICDVIVSGEILPLPLYINDVRPPISSSIVTDVDLEGELGPVSTSGPVDGGGGVAER</sequence>
<protein>
    <submittedName>
        <fullName evidence="2">Uncharacterized protein</fullName>
    </submittedName>
</protein>
<evidence type="ECO:0000313" key="2">
    <source>
        <dbReference type="EMBL" id="KAG5530600.1"/>
    </source>
</evidence>
<name>A0AAV6ITY2_9ERIC</name>
<proteinExistence type="predicted"/>
<accession>A0AAV6ITY2</accession>
<reference evidence="2" key="1">
    <citation type="submission" date="2020-08" db="EMBL/GenBank/DDBJ databases">
        <title>Plant Genome Project.</title>
        <authorList>
            <person name="Zhang R.-G."/>
        </authorList>
    </citation>
    <scope>NUCLEOTIDE SEQUENCE</scope>
    <source>
        <strain evidence="2">WSP0</strain>
        <tissue evidence="2">Leaf</tissue>
    </source>
</reference>
<comment type="caution">
    <text evidence="2">The sequence shown here is derived from an EMBL/GenBank/DDBJ whole genome shotgun (WGS) entry which is preliminary data.</text>
</comment>
<evidence type="ECO:0000256" key="1">
    <source>
        <dbReference type="SAM" id="MobiDB-lite"/>
    </source>
</evidence>